<evidence type="ECO:0000313" key="2">
    <source>
        <dbReference type="EMBL" id="MBC5687536.1"/>
    </source>
</evidence>
<sequence length="81" mass="9296">MENLKEIALKILEEACETDEVREDEELDLFEAGYLDSLGIVSVLLGIEEKCGIRLQPTDIQKEDISTVTNFVKYLEKKVQY</sequence>
<dbReference type="AlphaFoldDB" id="A0A923LF99"/>
<proteinExistence type="predicted"/>
<evidence type="ECO:0000313" key="3">
    <source>
        <dbReference type="Proteomes" id="UP000652477"/>
    </source>
</evidence>
<dbReference type="Proteomes" id="UP000652477">
    <property type="component" value="Unassembled WGS sequence"/>
</dbReference>
<dbReference type="InterPro" id="IPR036736">
    <property type="entry name" value="ACP-like_sf"/>
</dbReference>
<reference evidence="2" key="1">
    <citation type="submission" date="2020-08" db="EMBL/GenBank/DDBJ databases">
        <title>Genome public.</title>
        <authorList>
            <person name="Liu C."/>
            <person name="Sun Q."/>
        </authorList>
    </citation>
    <scope>NUCLEOTIDE SEQUENCE</scope>
    <source>
        <strain evidence="2">NSJ-55</strain>
    </source>
</reference>
<dbReference type="RefSeq" id="WP_186874220.1">
    <property type="nucleotide sequence ID" value="NZ_JACOPF010000001.1"/>
</dbReference>
<feature type="domain" description="Carrier" evidence="1">
    <location>
        <begin position="2"/>
        <end position="79"/>
    </location>
</feature>
<gene>
    <name evidence="2" type="ORF">H8S37_01120</name>
</gene>
<protein>
    <submittedName>
        <fullName evidence="2">D-alanine--poly(Phosphoribitol) ligase subunit 2</fullName>
    </submittedName>
</protein>
<dbReference type="SUPFAM" id="SSF47336">
    <property type="entry name" value="ACP-like"/>
    <property type="match status" value="1"/>
</dbReference>
<name>A0A923LF99_9FIRM</name>
<keyword evidence="2" id="KW-0436">Ligase</keyword>
<dbReference type="InterPro" id="IPR009081">
    <property type="entry name" value="PP-bd_ACP"/>
</dbReference>
<dbReference type="EMBL" id="JACOPF010000001">
    <property type="protein sequence ID" value="MBC5687536.1"/>
    <property type="molecule type" value="Genomic_DNA"/>
</dbReference>
<dbReference type="Gene3D" id="1.10.1200.10">
    <property type="entry name" value="ACP-like"/>
    <property type="match status" value="1"/>
</dbReference>
<accession>A0A923LF99</accession>
<dbReference type="Pfam" id="PF00550">
    <property type="entry name" value="PP-binding"/>
    <property type="match status" value="1"/>
</dbReference>
<keyword evidence="3" id="KW-1185">Reference proteome</keyword>
<comment type="caution">
    <text evidence="2">The sequence shown here is derived from an EMBL/GenBank/DDBJ whole genome shotgun (WGS) entry which is preliminary data.</text>
</comment>
<evidence type="ECO:0000259" key="1">
    <source>
        <dbReference type="PROSITE" id="PS50075"/>
    </source>
</evidence>
<dbReference type="PROSITE" id="PS50075">
    <property type="entry name" value="CARRIER"/>
    <property type="match status" value="1"/>
</dbReference>
<organism evidence="2 3">
    <name type="scientific">Mediterraneibacter hominis</name>
    <dbReference type="NCBI Taxonomy" id="2763054"/>
    <lineage>
        <taxon>Bacteria</taxon>
        <taxon>Bacillati</taxon>
        <taxon>Bacillota</taxon>
        <taxon>Clostridia</taxon>
        <taxon>Lachnospirales</taxon>
        <taxon>Lachnospiraceae</taxon>
        <taxon>Mediterraneibacter</taxon>
    </lineage>
</organism>
<dbReference type="GO" id="GO:0016874">
    <property type="term" value="F:ligase activity"/>
    <property type="evidence" value="ECO:0007669"/>
    <property type="project" value="UniProtKB-KW"/>
</dbReference>